<dbReference type="GO" id="GO:0016020">
    <property type="term" value="C:membrane"/>
    <property type="evidence" value="ECO:0007669"/>
    <property type="project" value="UniProtKB-SubCell"/>
</dbReference>
<keyword evidence="4 7" id="KW-0812">Transmembrane</keyword>
<feature type="transmembrane region" description="Helical" evidence="7">
    <location>
        <begin position="113"/>
        <end position="134"/>
    </location>
</feature>
<evidence type="ECO:0000259" key="8">
    <source>
        <dbReference type="Pfam" id="PF00324"/>
    </source>
</evidence>
<dbReference type="GO" id="GO:0055064">
    <property type="term" value="P:chloride ion homeostasis"/>
    <property type="evidence" value="ECO:0007669"/>
    <property type="project" value="TreeGrafter"/>
</dbReference>
<dbReference type="GeneID" id="24141400"/>
<evidence type="ECO:0000256" key="6">
    <source>
        <dbReference type="ARBA" id="ARBA00023136"/>
    </source>
</evidence>
<dbReference type="AlphaFoldDB" id="A0A067CFT4"/>
<gene>
    <name evidence="10" type="ORF">SPRG_20201</name>
</gene>
<protein>
    <submittedName>
        <fullName evidence="10">Uncharacterized protein</fullName>
    </submittedName>
</protein>
<feature type="transmembrane region" description="Helical" evidence="7">
    <location>
        <begin position="184"/>
        <end position="203"/>
    </location>
</feature>
<keyword evidence="3" id="KW-0813">Transport</keyword>
<feature type="transmembrane region" description="Helical" evidence="7">
    <location>
        <begin position="438"/>
        <end position="457"/>
    </location>
</feature>
<proteinExistence type="inferred from homology"/>
<evidence type="ECO:0000256" key="7">
    <source>
        <dbReference type="SAM" id="Phobius"/>
    </source>
</evidence>
<dbReference type="InterPro" id="IPR004841">
    <property type="entry name" value="AA-permease/SLC12A_dom"/>
</dbReference>
<comment type="subcellular location">
    <subcellularLocation>
        <location evidence="1">Membrane</location>
        <topology evidence="1">Multi-pass membrane protein</topology>
    </subcellularLocation>
</comment>
<feature type="transmembrane region" description="Helical" evidence="7">
    <location>
        <begin position="322"/>
        <end position="347"/>
    </location>
</feature>
<feature type="transmembrane region" description="Helical" evidence="7">
    <location>
        <begin position="155"/>
        <end position="178"/>
    </location>
</feature>
<evidence type="ECO:0000256" key="1">
    <source>
        <dbReference type="ARBA" id="ARBA00004141"/>
    </source>
</evidence>
<evidence type="ECO:0000313" key="11">
    <source>
        <dbReference type="Proteomes" id="UP000030745"/>
    </source>
</evidence>
<dbReference type="Proteomes" id="UP000030745">
    <property type="component" value="Unassembled WGS sequence"/>
</dbReference>
<feature type="transmembrane region" description="Helical" evidence="7">
    <location>
        <begin position="394"/>
        <end position="417"/>
    </location>
</feature>
<dbReference type="OMA" id="CYDSWLS"/>
<dbReference type="VEuPathDB" id="FungiDB:SPRG_20201"/>
<dbReference type="GO" id="GO:0015379">
    <property type="term" value="F:potassium:chloride symporter activity"/>
    <property type="evidence" value="ECO:0007669"/>
    <property type="project" value="TreeGrafter"/>
</dbReference>
<feature type="domain" description="Amino acid permease/ SLC12A" evidence="8">
    <location>
        <begin position="39"/>
        <end position="515"/>
    </location>
</feature>
<dbReference type="Gene3D" id="1.20.1740.10">
    <property type="entry name" value="Amino acid/polyamine transporter I"/>
    <property type="match status" value="1"/>
</dbReference>
<dbReference type="EMBL" id="KK583213">
    <property type="protein sequence ID" value="KDO28040.1"/>
    <property type="molecule type" value="Genomic_DNA"/>
</dbReference>
<reference evidence="10 11" key="1">
    <citation type="journal article" date="2013" name="PLoS Genet.">
        <title>Distinctive expansion of potential virulence genes in the genome of the oomycete fish pathogen Saprolegnia parasitica.</title>
        <authorList>
            <person name="Jiang R.H."/>
            <person name="de Bruijn I."/>
            <person name="Haas B.J."/>
            <person name="Belmonte R."/>
            <person name="Lobach L."/>
            <person name="Christie J."/>
            <person name="van den Ackerveken G."/>
            <person name="Bottin A."/>
            <person name="Bulone V."/>
            <person name="Diaz-Moreno S.M."/>
            <person name="Dumas B."/>
            <person name="Fan L."/>
            <person name="Gaulin E."/>
            <person name="Govers F."/>
            <person name="Grenville-Briggs L.J."/>
            <person name="Horner N.R."/>
            <person name="Levin J.Z."/>
            <person name="Mammella M."/>
            <person name="Meijer H.J."/>
            <person name="Morris P."/>
            <person name="Nusbaum C."/>
            <person name="Oome S."/>
            <person name="Phillips A.J."/>
            <person name="van Rooyen D."/>
            <person name="Rzeszutek E."/>
            <person name="Saraiva M."/>
            <person name="Secombes C.J."/>
            <person name="Seidl M.F."/>
            <person name="Snel B."/>
            <person name="Stassen J.H."/>
            <person name="Sykes S."/>
            <person name="Tripathy S."/>
            <person name="van den Berg H."/>
            <person name="Vega-Arreguin J.C."/>
            <person name="Wawra S."/>
            <person name="Young S.K."/>
            <person name="Zeng Q."/>
            <person name="Dieguez-Uribeondo J."/>
            <person name="Russ C."/>
            <person name="Tyler B.M."/>
            <person name="van West P."/>
        </authorList>
    </citation>
    <scope>NUCLEOTIDE SEQUENCE [LARGE SCALE GENOMIC DNA]</scope>
    <source>
        <strain evidence="10 11">CBS 223.65</strain>
    </source>
</reference>
<feature type="transmembrane region" description="Helical" evidence="7">
    <location>
        <begin position="278"/>
        <end position="302"/>
    </location>
</feature>
<organism evidence="10 11">
    <name type="scientific">Saprolegnia parasitica (strain CBS 223.65)</name>
    <dbReference type="NCBI Taxonomy" id="695850"/>
    <lineage>
        <taxon>Eukaryota</taxon>
        <taxon>Sar</taxon>
        <taxon>Stramenopiles</taxon>
        <taxon>Oomycota</taxon>
        <taxon>Saprolegniomycetes</taxon>
        <taxon>Saprolegniales</taxon>
        <taxon>Saprolegniaceae</taxon>
        <taxon>Saprolegnia</taxon>
    </lineage>
</organism>
<name>A0A067CFT4_SAPPC</name>
<keyword evidence="5 7" id="KW-1133">Transmembrane helix</keyword>
<comment type="similarity">
    <text evidence="2">Belongs to the SLC12A transporter family.</text>
</comment>
<keyword evidence="6 7" id="KW-0472">Membrane</keyword>
<dbReference type="InterPro" id="IPR004842">
    <property type="entry name" value="SLC12A_fam"/>
</dbReference>
<evidence type="ECO:0000256" key="4">
    <source>
        <dbReference type="ARBA" id="ARBA00022692"/>
    </source>
</evidence>
<dbReference type="PANTHER" id="PTHR11827:SF72">
    <property type="entry name" value="GH08340P"/>
    <property type="match status" value="1"/>
</dbReference>
<feature type="transmembrane region" description="Helical" evidence="7">
    <location>
        <begin position="66"/>
        <end position="93"/>
    </location>
</feature>
<dbReference type="STRING" id="695850.A0A067CFT4"/>
<feature type="domain" description="SLC12A transporter C-terminal" evidence="9">
    <location>
        <begin position="532"/>
        <end position="608"/>
    </location>
</feature>
<dbReference type="Pfam" id="PF00324">
    <property type="entry name" value="AA_permease"/>
    <property type="match status" value="1"/>
</dbReference>
<dbReference type="GO" id="GO:0006884">
    <property type="term" value="P:cell volume homeostasis"/>
    <property type="evidence" value="ECO:0007669"/>
    <property type="project" value="TreeGrafter"/>
</dbReference>
<evidence type="ECO:0000256" key="2">
    <source>
        <dbReference type="ARBA" id="ARBA00010593"/>
    </source>
</evidence>
<feature type="transmembrane region" description="Helical" evidence="7">
    <location>
        <begin position="469"/>
        <end position="490"/>
    </location>
</feature>
<dbReference type="FunFam" id="1.20.1740.10:FF:000013">
    <property type="entry name" value="Solute carrier family 12 member"/>
    <property type="match status" value="1"/>
</dbReference>
<dbReference type="Pfam" id="PF03522">
    <property type="entry name" value="SLC12"/>
    <property type="match status" value="1"/>
</dbReference>
<dbReference type="PANTHER" id="PTHR11827">
    <property type="entry name" value="SOLUTE CARRIER FAMILY 12, CATION COTRANSPORTERS"/>
    <property type="match status" value="1"/>
</dbReference>
<evidence type="ECO:0000313" key="10">
    <source>
        <dbReference type="EMBL" id="KDO28040.1"/>
    </source>
</evidence>
<dbReference type="GO" id="GO:0055075">
    <property type="term" value="P:potassium ion homeostasis"/>
    <property type="evidence" value="ECO:0007669"/>
    <property type="project" value="TreeGrafter"/>
</dbReference>
<dbReference type="InterPro" id="IPR018491">
    <property type="entry name" value="SLC12_C"/>
</dbReference>
<accession>A0A067CFT4</accession>
<evidence type="ECO:0000256" key="3">
    <source>
        <dbReference type="ARBA" id="ARBA00022448"/>
    </source>
</evidence>
<sequence>MEGQRIRSFSLDADEHSHAYTPFLPVSSATPNRLGTFNGVYVPCLLNIIGVILFLRLGWAIGQAGVLGMLGIFVIAEAQAVLTVLAASAIASNGSMRGGGSYYLISRSLGPEFGGAIGLQFYILYASGVAMYLVGLAEEVQQTWLVHATWEKHHVIISIAAIALLSVAAIALLGAHAFAKVNQYLFVVQFACIAYGAVEICLAKPHTLASGGQVTGPSMNTMRDNLYANYTNERDACGLGQTCNFGAVFAVVFPLATGFMEGLNLSGDLKHPGKSIPVGSLAAIGTACVIYISLILLFGSSFPGATLRTNYTFFQEVSASPLVVVTGLLVSCYTSGLGALFGASRILQAIARDSLFPGMRWLKQGSAVGDEPQAAVLCTTLLSFLFILVGDLDVLAPICTSFFCLAYAAVNFTAFALQISGVPNFRPTFRGSAWPLSLAGVALNLGVMVYLNALYAAETLLVLSVLFGYLYIVSPSAGVGWGSLSQALLYHQVRKYLLRLDSRKDHCKYWRPSLLHVPASMSAHSVFFCNWLKKGGLYLVGDVVLGTVTISTVATTRNKYMQWLAYLETHHIKAIPRVLVAPSLRDGYRSLLQLGGLGGMDVNTLVLDWTLGPDLAAVTSDALVLQKNVVVLRHGDRLSLLSDKAPCAMTIDVWLMTDDALQHVTLMLQLAHVLKAAAPWKRASIRLLRVGGDDSQQALLDLADDLRIDVRPENAIVLPRGPTQDLQHVLLAHSSNAGLVLLALPSQGLATSMDAVLAAMDAITVNLPPTMLVHCAQENGVITTCI</sequence>
<feature type="transmembrane region" description="Helical" evidence="7">
    <location>
        <begin position="40"/>
        <end position="59"/>
    </location>
</feature>
<dbReference type="OrthoDB" id="2020542at2759"/>
<dbReference type="KEGG" id="spar:SPRG_20201"/>
<evidence type="ECO:0000256" key="5">
    <source>
        <dbReference type="ARBA" id="ARBA00022989"/>
    </source>
</evidence>
<keyword evidence="11" id="KW-1185">Reference proteome</keyword>
<evidence type="ECO:0000259" key="9">
    <source>
        <dbReference type="Pfam" id="PF03522"/>
    </source>
</evidence>
<dbReference type="RefSeq" id="XP_012201192.1">
    <property type="nucleotide sequence ID" value="XM_012345802.1"/>
</dbReference>